<dbReference type="PROSITE" id="PS00018">
    <property type="entry name" value="EF_HAND_1"/>
    <property type="match status" value="1"/>
</dbReference>
<dbReference type="InterPro" id="IPR002048">
    <property type="entry name" value="EF_hand_dom"/>
</dbReference>
<feature type="compositionally biased region" description="Acidic residues" evidence="1">
    <location>
        <begin position="364"/>
        <end position="379"/>
    </location>
</feature>
<dbReference type="PROSITE" id="PS50031">
    <property type="entry name" value="EH"/>
    <property type="match status" value="1"/>
</dbReference>
<accession>A0A8U8C2S1</accession>
<dbReference type="GO" id="GO:0016197">
    <property type="term" value="P:endosomal transport"/>
    <property type="evidence" value="ECO:0007669"/>
    <property type="project" value="TreeGrafter"/>
</dbReference>
<feature type="compositionally biased region" description="Low complexity" evidence="1">
    <location>
        <begin position="304"/>
        <end position="319"/>
    </location>
</feature>
<dbReference type="PROSITE" id="PS50222">
    <property type="entry name" value="EF_HAND_2"/>
    <property type="match status" value="1"/>
</dbReference>
<dbReference type="PANTHER" id="PTHR11216">
    <property type="entry name" value="EH DOMAIN"/>
    <property type="match status" value="1"/>
</dbReference>
<dbReference type="FunFam" id="1.10.238.10:FF:000038">
    <property type="entry name" value="EH domain-containing protein 3"/>
    <property type="match status" value="1"/>
</dbReference>
<feature type="compositionally biased region" description="Basic residues" evidence="1">
    <location>
        <begin position="86"/>
        <end position="108"/>
    </location>
</feature>
<evidence type="ECO:0000313" key="2">
    <source>
        <dbReference type="Ensembl" id="ENSCPVP00000023401.1"/>
    </source>
</evidence>
<feature type="compositionally biased region" description="Low complexity" evidence="1">
    <location>
        <begin position="279"/>
        <end position="294"/>
    </location>
</feature>
<dbReference type="PANTHER" id="PTHR11216:SF170">
    <property type="entry name" value="DYNAMIN ASSOCIATED PROTEIN 160, ISOFORM D"/>
    <property type="match status" value="1"/>
</dbReference>
<feature type="region of interest" description="Disordered" evidence="1">
    <location>
        <begin position="50"/>
        <end position="114"/>
    </location>
</feature>
<protein>
    <submittedName>
        <fullName evidence="2">Uncharacterized protein</fullName>
    </submittedName>
</protein>
<feature type="region of interest" description="Disordered" evidence="1">
    <location>
        <begin position="137"/>
        <end position="156"/>
    </location>
</feature>
<keyword evidence="3" id="KW-1185">Reference proteome</keyword>
<feature type="compositionally biased region" description="Low complexity" evidence="1">
    <location>
        <begin position="204"/>
        <end position="214"/>
    </location>
</feature>
<dbReference type="SMART" id="SM00027">
    <property type="entry name" value="EH"/>
    <property type="match status" value="1"/>
</dbReference>
<dbReference type="InterPro" id="IPR011992">
    <property type="entry name" value="EF-hand-dom_pair"/>
</dbReference>
<dbReference type="GO" id="GO:0005509">
    <property type="term" value="F:calcium ion binding"/>
    <property type="evidence" value="ECO:0007669"/>
    <property type="project" value="InterPro"/>
</dbReference>
<organism evidence="2 3">
    <name type="scientific">Geospiza parvula</name>
    <name type="common">Small tree-finch</name>
    <name type="synonym">Camarhynchus parvulus</name>
    <dbReference type="NCBI Taxonomy" id="87175"/>
    <lineage>
        <taxon>Eukaryota</taxon>
        <taxon>Metazoa</taxon>
        <taxon>Chordata</taxon>
        <taxon>Craniata</taxon>
        <taxon>Vertebrata</taxon>
        <taxon>Euteleostomi</taxon>
        <taxon>Archelosauria</taxon>
        <taxon>Archosauria</taxon>
        <taxon>Dinosauria</taxon>
        <taxon>Saurischia</taxon>
        <taxon>Theropoda</taxon>
        <taxon>Coelurosauria</taxon>
        <taxon>Aves</taxon>
        <taxon>Neognathae</taxon>
        <taxon>Neoaves</taxon>
        <taxon>Telluraves</taxon>
        <taxon>Australaves</taxon>
        <taxon>Passeriformes</taxon>
        <taxon>Thraupidae</taxon>
        <taxon>Camarhynchus</taxon>
    </lineage>
</organism>
<proteinExistence type="predicted"/>
<dbReference type="AlphaFoldDB" id="A0A8U8C2S1"/>
<feature type="compositionally biased region" description="Low complexity" evidence="1">
    <location>
        <begin position="246"/>
        <end position="260"/>
    </location>
</feature>
<dbReference type="Gene3D" id="1.10.238.10">
    <property type="entry name" value="EF-hand"/>
    <property type="match status" value="1"/>
</dbReference>
<sequence>MLAAPLGHRPGAGGLRWRSRCGASRRAAAAGAAVGRCGAALAPAGPRRLRGQAHGAAAGPVLERQELPGAVPAGGAGARRAPGPRAQHRRLRGRHARPGARNHPRQRARAGPQQTLPAAGGLRERLPQPVRLCHAEQSGAGEHHPDRHPRHPGGAQAEALQGLRFPGRAALVRRALGPGDPALRRAQAGGVGGAVGGAGGAAGPRGEAARGAQQGRRRGRPAAAARLRGAALGPGPRAGRRRGAARVRGLLLGPAAAAGRPPAPLRDGGAGAVPRDPRAAAQRRAPQAQRPGQAGQDGAGAAAGAGPVPAAEAEAAAAGQAGGAAGPGPARPEPAAGPRASPASPACAGEPWTAPWGPSGASDRDDDDDEDEEDDEEEWVVMKDKAKYDEIFYGLAPSGGKLSGRRAKGWMVASKLPSSVLGRIWQLSDVDRDGMLDHEEFALAGHLIGAKLEGRGLPADLPPRLVPPSKRRHKGSAE</sequence>
<dbReference type="InterPro" id="IPR018247">
    <property type="entry name" value="EF_Hand_1_Ca_BS"/>
</dbReference>
<feature type="compositionally biased region" description="Basic residues" evidence="1">
    <location>
        <begin position="469"/>
        <end position="478"/>
    </location>
</feature>
<feature type="compositionally biased region" description="Low complexity" evidence="1">
    <location>
        <begin position="333"/>
        <end position="349"/>
    </location>
</feature>
<reference evidence="2" key="1">
    <citation type="submission" date="2025-08" db="UniProtKB">
        <authorList>
            <consortium name="Ensembl"/>
        </authorList>
    </citation>
    <scope>IDENTIFICATION</scope>
</reference>
<feature type="compositionally biased region" description="Low complexity" evidence="1">
    <location>
        <begin position="221"/>
        <end position="237"/>
    </location>
</feature>
<dbReference type="GO" id="GO:0005737">
    <property type="term" value="C:cytoplasm"/>
    <property type="evidence" value="ECO:0007669"/>
    <property type="project" value="TreeGrafter"/>
</dbReference>
<evidence type="ECO:0000256" key="1">
    <source>
        <dbReference type="SAM" id="MobiDB-lite"/>
    </source>
</evidence>
<dbReference type="Proteomes" id="UP000694382">
    <property type="component" value="Unassembled WGS sequence"/>
</dbReference>
<dbReference type="GO" id="GO:0006897">
    <property type="term" value="P:endocytosis"/>
    <property type="evidence" value="ECO:0007669"/>
    <property type="project" value="TreeGrafter"/>
</dbReference>
<feature type="region of interest" description="Disordered" evidence="1">
    <location>
        <begin position="195"/>
        <end position="382"/>
    </location>
</feature>
<dbReference type="GO" id="GO:0005886">
    <property type="term" value="C:plasma membrane"/>
    <property type="evidence" value="ECO:0007669"/>
    <property type="project" value="TreeGrafter"/>
</dbReference>
<dbReference type="Ensembl" id="ENSCPVT00000027664.1">
    <property type="protein sequence ID" value="ENSCPVP00000023401.1"/>
    <property type="gene ID" value="ENSCPVG00000016772.1"/>
</dbReference>
<dbReference type="SUPFAM" id="SSF47473">
    <property type="entry name" value="EF-hand"/>
    <property type="match status" value="1"/>
</dbReference>
<feature type="region of interest" description="Disordered" evidence="1">
    <location>
        <begin position="455"/>
        <end position="478"/>
    </location>
</feature>
<dbReference type="InterPro" id="IPR000261">
    <property type="entry name" value="EH_dom"/>
</dbReference>
<dbReference type="CDD" id="cd00052">
    <property type="entry name" value="EH"/>
    <property type="match status" value="1"/>
</dbReference>
<evidence type="ECO:0000313" key="3">
    <source>
        <dbReference type="Proteomes" id="UP000694382"/>
    </source>
</evidence>
<dbReference type="Pfam" id="PF12763">
    <property type="entry name" value="EH"/>
    <property type="match status" value="1"/>
</dbReference>
<reference evidence="2" key="2">
    <citation type="submission" date="2025-09" db="UniProtKB">
        <authorList>
            <consortium name="Ensembl"/>
        </authorList>
    </citation>
    <scope>IDENTIFICATION</scope>
</reference>
<name>A0A8U8C2S1_GEOPR</name>